<keyword evidence="3" id="KW-1185">Reference proteome</keyword>
<dbReference type="AlphaFoldDB" id="A0AAD1XZ57"/>
<reference evidence="2" key="1">
    <citation type="submission" date="2023-07" db="EMBL/GenBank/DDBJ databases">
        <authorList>
            <consortium name="AG Swart"/>
            <person name="Singh M."/>
            <person name="Singh A."/>
            <person name="Seah K."/>
            <person name="Emmerich C."/>
        </authorList>
    </citation>
    <scope>NUCLEOTIDE SEQUENCE</scope>
    <source>
        <strain evidence="2">DP1</strain>
    </source>
</reference>
<dbReference type="Proteomes" id="UP001295684">
    <property type="component" value="Unassembled WGS sequence"/>
</dbReference>
<sequence>MLPIIGFCNTVVVLLSNSLCSFLVEVCLHTVKIQLQGSQEHSPNKSLIVLLVVRTHGELLREHVQTLHNLKCFGTRLY</sequence>
<comment type="caution">
    <text evidence="2">The sequence shown here is derived from an EMBL/GenBank/DDBJ whole genome shotgun (WGS) entry which is preliminary data.</text>
</comment>
<protein>
    <recommendedName>
        <fullName evidence="4">Secreted protein</fullName>
    </recommendedName>
</protein>
<name>A0AAD1XZ57_EUPCR</name>
<gene>
    <name evidence="2" type="ORF">ECRASSUSDP1_LOCUS23087</name>
</gene>
<evidence type="ECO:0000313" key="2">
    <source>
        <dbReference type="EMBL" id="CAI2381629.1"/>
    </source>
</evidence>
<evidence type="ECO:0000256" key="1">
    <source>
        <dbReference type="SAM" id="SignalP"/>
    </source>
</evidence>
<feature type="chain" id="PRO_5042073731" description="Secreted protein" evidence="1">
    <location>
        <begin position="21"/>
        <end position="78"/>
    </location>
</feature>
<organism evidence="2 3">
    <name type="scientific">Euplotes crassus</name>
    <dbReference type="NCBI Taxonomy" id="5936"/>
    <lineage>
        <taxon>Eukaryota</taxon>
        <taxon>Sar</taxon>
        <taxon>Alveolata</taxon>
        <taxon>Ciliophora</taxon>
        <taxon>Intramacronucleata</taxon>
        <taxon>Spirotrichea</taxon>
        <taxon>Hypotrichia</taxon>
        <taxon>Euplotida</taxon>
        <taxon>Euplotidae</taxon>
        <taxon>Moneuplotes</taxon>
    </lineage>
</organism>
<evidence type="ECO:0000313" key="3">
    <source>
        <dbReference type="Proteomes" id="UP001295684"/>
    </source>
</evidence>
<accession>A0AAD1XZ57</accession>
<proteinExistence type="predicted"/>
<feature type="signal peptide" evidence="1">
    <location>
        <begin position="1"/>
        <end position="20"/>
    </location>
</feature>
<dbReference type="EMBL" id="CAMPGE010023722">
    <property type="protein sequence ID" value="CAI2381629.1"/>
    <property type="molecule type" value="Genomic_DNA"/>
</dbReference>
<keyword evidence="1" id="KW-0732">Signal</keyword>
<evidence type="ECO:0008006" key="4">
    <source>
        <dbReference type="Google" id="ProtNLM"/>
    </source>
</evidence>